<evidence type="ECO:0000256" key="4">
    <source>
        <dbReference type="ARBA" id="ARBA00022777"/>
    </source>
</evidence>
<gene>
    <name evidence="7" type="ORF">KTA_40970</name>
</gene>
<dbReference type="PANTHER" id="PTHR43289:SF6">
    <property type="entry name" value="SERINE_THREONINE-PROTEIN KINASE NEKL-3"/>
    <property type="match status" value="1"/>
</dbReference>
<dbReference type="Gene3D" id="1.10.510.10">
    <property type="entry name" value="Transferase(Phosphotransferase) domain 1"/>
    <property type="match status" value="1"/>
</dbReference>
<evidence type="ECO:0000256" key="5">
    <source>
        <dbReference type="ARBA" id="ARBA00022840"/>
    </source>
</evidence>
<evidence type="ECO:0000313" key="7">
    <source>
        <dbReference type="EMBL" id="BBH95898.1"/>
    </source>
</evidence>
<sequence>MPLKLLGSFWDHPYRVLGFSDRSGAGVWATGRLLAEDQTGMIHMASASGSEEIIQEGFSGAPVWDEQEEAVVGMVSRVIAWTSPPSSRPLMMPLRRLCESWPPLDNYIARPPAAPVIVTQAPAEPFIEQEWQAGQLVTIAGGQYLLTERLREERRADPPALERWYLARPFPPKQRGGGRGVQRVLIKQIVLRLPVAEGRRLVQQLRDESKLLKRLPAHAIFPALLVAESGSQSFTLVQRYPPGQPLSRCFPEQDQPADLFRARALLRALPPFCRQLAALHRLGVAHRYLCGESLIVELRQHARPVLRLRDLGLVTRPACPGEGPVGYAAPEQRSGRYRVPGSDLYQLGALLYHLLTGKRPSAFMYELPPPSSLQSQLPQALDPVLLRALEQEPERRWPDLEAFAAALDAVLQDWHLLAGRC</sequence>
<feature type="domain" description="Protein kinase" evidence="6">
    <location>
        <begin position="133"/>
        <end position="411"/>
    </location>
</feature>
<organism evidence="7">
    <name type="scientific">Thermogemmatispora argillosa</name>
    <dbReference type="NCBI Taxonomy" id="2045280"/>
    <lineage>
        <taxon>Bacteria</taxon>
        <taxon>Bacillati</taxon>
        <taxon>Chloroflexota</taxon>
        <taxon>Ktedonobacteria</taxon>
        <taxon>Thermogemmatisporales</taxon>
        <taxon>Thermogemmatisporaceae</taxon>
        <taxon>Thermogemmatispora</taxon>
    </lineage>
</organism>
<keyword evidence="4" id="KW-0418">Kinase</keyword>
<dbReference type="SMART" id="SM00220">
    <property type="entry name" value="S_TKc"/>
    <property type="match status" value="1"/>
</dbReference>
<dbReference type="PANTHER" id="PTHR43289">
    <property type="entry name" value="MITOGEN-ACTIVATED PROTEIN KINASE KINASE KINASE 20-RELATED"/>
    <property type="match status" value="1"/>
</dbReference>
<dbReference type="InterPro" id="IPR000719">
    <property type="entry name" value="Prot_kinase_dom"/>
</dbReference>
<evidence type="ECO:0000256" key="3">
    <source>
        <dbReference type="ARBA" id="ARBA00022741"/>
    </source>
</evidence>
<accession>A0A455T8U6</accession>
<keyword evidence="3" id="KW-0547">Nucleotide-binding</keyword>
<dbReference type="EC" id="2.7.11.1" evidence="1"/>
<reference evidence="7" key="1">
    <citation type="submission" date="2018-12" db="EMBL/GenBank/DDBJ databases">
        <title>Novel natural products biosynthetic potential of the class Ktedonobacteria.</title>
        <authorList>
            <person name="Zheng Y."/>
            <person name="Saitou A."/>
            <person name="Wang C.M."/>
            <person name="Toyoda A."/>
            <person name="Minakuchi Y."/>
            <person name="Sekiguchi Y."/>
            <person name="Ueda K."/>
            <person name="Takano H."/>
            <person name="Sakai Y."/>
            <person name="Yokota A."/>
            <person name="Yabe S."/>
        </authorList>
    </citation>
    <scope>NUCLEOTIDE SEQUENCE</scope>
    <source>
        <strain evidence="7">A3-2</strain>
    </source>
</reference>
<keyword evidence="5" id="KW-0067">ATP-binding</keyword>
<keyword evidence="2" id="KW-0808">Transferase</keyword>
<proteinExistence type="predicted"/>
<dbReference type="AlphaFoldDB" id="A0A455T8U6"/>
<evidence type="ECO:0000259" key="6">
    <source>
        <dbReference type="PROSITE" id="PS50011"/>
    </source>
</evidence>
<evidence type="ECO:0000256" key="1">
    <source>
        <dbReference type="ARBA" id="ARBA00012513"/>
    </source>
</evidence>
<dbReference type="InterPro" id="IPR011009">
    <property type="entry name" value="Kinase-like_dom_sf"/>
</dbReference>
<dbReference type="Pfam" id="PF00069">
    <property type="entry name" value="Pkinase"/>
    <property type="match status" value="1"/>
</dbReference>
<protein>
    <recommendedName>
        <fullName evidence="1">non-specific serine/threonine protein kinase</fullName>
        <ecNumber evidence="1">2.7.11.1</ecNumber>
    </recommendedName>
</protein>
<dbReference type="SUPFAM" id="SSF56112">
    <property type="entry name" value="Protein kinase-like (PK-like)"/>
    <property type="match status" value="1"/>
</dbReference>
<dbReference type="PROSITE" id="PS50011">
    <property type="entry name" value="PROTEIN_KINASE_DOM"/>
    <property type="match status" value="1"/>
</dbReference>
<name>A0A455T8U6_9CHLR</name>
<dbReference type="GO" id="GO:0005524">
    <property type="term" value="F:ATP binding"/>
    <property type="evidence" value="ECO:0007669"/>
    <property type="project" value="UniProtKB-KW"/>
</dbReference>
<dbReference type="GO" id="GO:0004674">
    <property type="term" value="F:protein serine/threonine kinase activity"/>
    <property type="evidence" value="ECO:0007669"/>
    <property type="project" value="UniProtKB-EC"/>
</dbReference>
<evidence type="ECO:0000256" key="2">
    <source>
        <dbReference type="ARBA" id="ARBA00022679"/>
    </source>
</evidence>
<dbReference type="EMBL" id="AP019377">
    <property type="protein sequence ID" value="BBH95898.1"/>
    <property type="molecule type" value="Genomic_DNA"/>
</dbReference>